<gene>
    <name evidence="18" type="primary">LOC106010834</name>
</gene>
<comment type="caution">
    <text evidence="13">Lacks conserved residue(s) required for the propagation of feature annotation.</text>
</comment>
<keyword evidence="14" id="KW-1133">Transmembrane helix</keyword>
<feature type="domain" description="Sushi" evidence="16">
    <location>
        <begin position="231"/>
        <end position="290"/>
    </location>
</feature>
<feature type="disulfide bond" evidence="13">
    <location>
        <begin position="775"/>
        <end position="802"/>
    </location>
</feature>
<keyword evidence="14" id="KW-0812">Transmembrane</keyword>
<dbReference type="FunFam" id="2.10.70.10:FF:000033">
    <property type="entry name" value="Complement receptor type 1"/>
    <property type="match status" value="1"/>
</dbReference>
<evidence type="ECO:0000256" key="7">
    <source>
        <dbReference type="ARBA" id="ARBA00023136"/>
    </source>
</evidence>
<dbReference type="GO" id="GO:0045916">
    <property type="term" value="P:negative regulation of complement activation"/>
    <property type="evidence" value="ECO:0007669"/>
    <property type="project" value="UniProtKB-ARBA"/>
</dbReference>
<dbReference type="SMART" id="SM00032">
    <property type="entry name" value="CCP"/>
    <property type="match status" value="12"/>
</dbReference>
<feature type="disulfide bond" evidence="13">
    <location>
        <begin position="456"/>
        <end position="483"/>
    </location>
</feature>
<evidence type="ECO:0000256" key="5">
    <source>
        <dbReference type="ARBA" id="ARBA00022729"/>
    </source>
</evidence>
<dbReference type="FunFam" id="2.10.70.10:FF:000014">
    <property type="entry name" value="Membrane cofactor protein"/>
    <property type="match status" value="3"/>
</dbReference>
<dbReference type="GO" id="GO:0016020">
    <property type="term" value="C:membrane"/>
    <property type="evidence" value="ECO:0007669"/>
    <property type="project" value="UniProtKB-SubCell"/>
</dbReference>
<feature type="disulfide bond" evidence="13">
    <location>
        <begin position="39"/>
        <end position="82"/>
    </location>
</feature>
<feature type="transmembrane region" description="Helical" evidence="14">
    <location>
        <begin position="812"/>
        <end position="834"/>
    </location>
</feature>
<dbReference type="FunFam" id="2.10.70.10:FF:000038">
    <property type="entry name" value="Complement component receptor type 1"/>
    <property type="match status" value="2"/>
</dbReference>
<dbReference type="GeneID" id="106010834"/>
<dbReference type="PROSITE" id="PS50923">
    <property type="entry name" value="SUSHI"/>
    <property type="match status" value="12"/>
</dbReference>
<comment type="subunit">
    <text evidence="10">Interacts with C3b.</text>
</comment>
<dbReference type="InterPro" id="IPR000436">
    <property type="entry name" value="Sushi_SCR_CCP_dom"/>
</dbReference>
<feature type="chain" id="PRO_5043679959" description="Complement component receptor 1-like protein" evidence="15">
    <location>
        <begin position="38"/>
        <end position="876"/>
    </location>
</feature>
<reference evidence="18" key="1">
    <citation type="submission" date="2025-08" db="UniProtKB">
        <authorList>
            <consortium name="RefSeq"/>
        </authorList>
    </citation>
    <scope>IDENTIFICATION</scope>
</reference>
<evidence type="ECO:0000256" key="10">
    <source>
        <dbReference type="ARBA" id="ARBA00064190"/>
    </source>
</evidence>
<evidence type="ECO:0000256" key="3">
    <source>
        <dbReference type="ARBA" id="ARBA00022659"/>
    </source>
</evidence>
<keyword evidence="9" id="KW-0325">Glycoprotein</keyword>
<feature type="disulfide bond" evidence="13">
    <location>
        <begin position="515"/>
        <end position="542"/>
    </location>
</feature>
<protein>
    <recommendedName>
        <fullName evidence="11">Complement component receptor 1-like protein</fullName>
    </recommendedName>
    <alternativeName>
        <fullName evidence="12">Complement regulatory protein Crry</fullName>
    </alternativeName>
</protein>
<feature type="domain" description="Sushi" evidence="16">
    <location>
        <begin position="426"/>
        <end position="483"/>
    </location>
</feature>
<dbReference type="CDD" id="cd00033">
    <property type="entry name" value="CCP"/>
    <property type="match status" value="12"/>
</dbReference>
<evidence type="ECO:0000313" key="18">
    <source>
        <dbReference type="RefSeq" id="XP_021098035.1"/>
    </source>
</evidence>
<dbReference type="RefSeq" id="XP_021098035.1">
    <property type="nucleotide sequence ID" value="XM_021242376.1"/>
</dbReference>
<dbReference type="Proteomes" id="UP000694906">
    <property type="component" value="Unplaced"/>
</dbReference>
<keyword evidence="8 13" id="KW-1015">Disulfide bond</keyword>
<keyword evidence="7 14" id="KW-0472">Membrane</keyword>
<accession>A0AAX6RRT5</accession>
<keyword evidence="4" id="KW-0635">Pregnancy</keyword>
<evidence type="ECO:0000256" key="15">
    <source>
        <dbReference type="SAM" id="SignalP"/>
    </source>
</evidence>
<name>A0AAX6RRT5_HETGA</name>
<feature type="domain" description="Sushi" evidence="16">
    <location>
        <begin position="160"/>
        <end position="229"/>
    </location>
</feature>
<keyword evidence="3 13" id="KW-0768">Sushi</keyword>
<comment type="similarity">
    <text evidence="2">Belongs to the receptors of complement activation (RCA) family.</text>
</comment>
<dbReference type="PANTHER" id="PTHR19325">
    <property type="entry name" value="COMPLEMENT COMPONENT-RELATED SUSHI DOMAIN-CONTAINING"/>
    <property type="match status" value="1"/>
</dbReference>
<evidence type="ECO:0000256" key="1">
    <source>
        <dbReference type="ARBA" id="ARBA00004370"/>
    </source>
</evidence>
<evidence type="ECO:0000256" key="11">
    <source>
        <dbReference type="ARBA" id="ARBA00071290"/>
    </source>
</evidence>
<evidence type="ECO:0000313" key="17">
    <source>
        <dbReference type="Proteomes" id="UP000694906"/>
    </source>
</evidence>
<dbReference type="Pfam" id="PF00084">
    <property type="entry name" value="Sushi"/>
    <property type="match status" value="12"/>
</dbReference>
<feature type="domain" description="Sushi" evidence="16">
    <location>
        <begin position="743"/>
        <end position="804"/>
    </location>
</feature>
<feature type="domain" description="Sushi" evidence="16">
    <location>
        <begin position="545"/>
        <end position="607"/>
    </location>
</feature>
<feature type="domain" description="Sushi" evidence="16">
    <location>
        <begin position="485"/>
        <end position="544"/>
    </location>
</feature>
<feature type="domain" description="Sushi" evidence="16">
    <location>
        <begin position="682"/>
        <end position="742"/>
    </location>
</feature>
<dbReference type="PANTHER" id="PTHR19325:SF545">
    <property type="entry name" value="COMPLEMENT RECEPTOR TYPE 1"/>
    <property type="match status" value="1"/>
</dbReference>
<dbReference type="GO" id="GO:0007565">
    <property type="term" value="P:female pregnancy"/>
    <property type="evidence" value="ECO:0007669"/>
    <property type="project" value="UniProtKB-KW"/>
</dbReference>
<dbReference type="SUPFAM" id="SSF57535">
    <property type="entry name" value="Complement control module/SCR domain"/>
    <property type="match status" value="12"/>
</dbReference>
<dbReference type="InterPro" id="IPR035976">
    <property type="entry name" value="Sushi/SCR/CCP_sf"/>
</dbReference>
<dbReference type="Gene3D" id="2.10.70.10">
    <property type="entry name" value="Complement Module, domain 1"/>
    <property type="match status" value="12"/>
</dbReference>
<feature type="domain" description="Sushi" evidence="16">
    <location>
        <begin position="608"/>
        <end position="678"/>
    </location>
</feature>
<evidence type="ECO:0000256" key="2">
    <source>
        <dbReference type="ARBA" id="ARBA00010908"/>
    </source>
</evidence>
<feature type="domain" description="Sushi" evidence="16">
    <location>
        <begin position="355"/>
        <end position="424"/>
    </location>
</feature>
<proteinExistence type="inferred from homology"/>
<comment type="subcellular location">
    <subcellularLocation>
        <location evidence="1">Membrane</location>
    </subcellularLocation>
</comment>
<dbReference type="InterPro" id="IPR050350">
    <property type="entry name" value="Compl-Cell_Adhes-Reg"/>
</dbReference>
<evidence type="ECO:0000256" key="13">
    <source>
        <dbReference type="PROSITE-ProRule" id="PRU00302"/>
    </source>
</evidence>
<feature type="disulfide bond" evidence="13">
    <location>
        <begin position="713"/>
        <end position="740"/>
    </location>
</feature>
<feature type="disulfide bond" evidence="13">
    <location>
        <begin position="261"/>
        <end position="288"/>
    </location>
</feature>
<keyword evidence="6" id="KW-0677">Repeat</keyword>
<feature type="disulfide bond" evidence="13">
    <location>
        <begin position="684"/>
        <end position="727"/>
    </location>
</feature>
<keyword evidence="5 15" id="KW-0732">Signal</keyword>
<dbReference type="FunFam" id="2.10.70.10:FF:000008">
    <property type="entry name" value="Complement receptor type 1"/>
    <property type="match status" value="2"/>
</dbReference>
<evidence type="ECO:0000256" key="4">
    <source>
        <dbReference type="ARBA" id="ARBA00022720"/>
    </source>
</evidence>
<feature type="domain" description="Sushi" evidence="16">
    <location>
        <begin position="37"/>
        <end position="97"/>
    </location>
</feature>
<sequence length="876" mass="95816">MGREGGGGGGALQAALPLLLGPLLLGPLLLLAPPARGQCEPPAQLPFARPVNPSEQSQFPIGTFLKYECRPGYLKKLFFITCQSNSAWTSAEDKCHRKMCRTPSDPLNGMVNVISDTRFGSQITYSCNTGYRLIGASSAMCILSENTVDWDSEPPVCESIPCEPPPAIANGDFFSTNRENFVYGMVVTYRCNTGVRGKAFHLVGEPSIFCTSRDDQVGIWSGPAPQCIEPNKCTPPHVENAVMVSENRSLFSLHEIVQFTCWPGFVMRGPSSVQCQARNTWGPEVPSCSVEKACDPFPDQLPHGHVLSPPTLQRGTKVSFDCDKGYRLIGKSSAECIISGNTVSWDTQLPTCEQITCEPPPAIANGDFFSTNREHFVYGMVVTYRCNTGVRGKVFDLVGEPSIFCTSRDDQVGIWSAPPPRCIELNKCPPPHVENAVMVSENRSFFSLHEIVEFTCRPGFVMRGPSSVQCQAPGTWGPELPSCSVACQPPPKIPHGQHTTGSKSFSPGQEVSYSCEPGYDLRGAANLHCTPQGHWSPPPPSCVVILCDIFPDQLPNGHVVFPPNLQLGAKVSFACKEGFRLKGSSTSHCVLDKMKSLWNSSVPVCEQILCPNPPAIFNGKYTGTSLRDFPYGEEISYACDPHPDRGKTFSLIGESTIRCINDSQGNGIWSGPAPHCELSVLSACPHPPKIQNGHPIGKHASSYLPGMKFLYTCDPGYLVEGSDFIFCTDQRTWSRLDHFCTKVKCSLPSELLNGILEELKLRREYHYEDAVMLVCKAGYTLDGSPQSQCQADGSWKPSLGSCTSGSHNVSTVVGISCGVIFLILAIIVFCWIFLKRKKRDEIPKGVDVHLCPQESDCVHPQAQLRSQENSRYLCSY</sequence>
<feature type="domain" description="Sushi" evidence="16">
    <location>
        <begin position="292"/>
        <end position="354"/>
    </location>
</feature>
<organism evidence="17 18">
    <name type="scientific">Heterocephalus glaber</name>
    <name type="common">Naked mole rat</name>
    <dbReference type="NCBI Taxonomy" id="10181"/>
    <lineage>
        <taxon>Eukaryota</taxon>
        <taxon>Metazoa</taxon>
        <taxon>Chordata</taxon>
        <taxon>Craniata</taxon>
        <taxon>Vertebrata</taxon>
        <taxon>Euteleostomi</taxon>
        <taxon>Mammalia</taxon>
        <taxon>Eutheria</taxon>
        <taxon>Euarchontoglires</taxon>
        <taxon>Glires</taxon>
        <taxon>Rodentia</taxon>
        <taxon>Hystricomorpha</taxon>
        <taxon>Bathyergidae</taxon>
        <taxon>Heterocephalus</taxon>
    </lineage>
</organism>
<dbReference type="AlphaFoldDB" id="A0AAX6RRT5"/>
<evidence type="ECO:0000256" key="14">
    <source>
        <dbReference type="SAM" id="Phobius"/>
    </source>
</evidence>
<evidence type="ECO:0000259" key="16">
    <source>
        <dbReference type="PROSITE" id="PS50923"/>
    </source>
</evidence>
<evidence type="ECO:0000256" key="9">
    <source>
        <dbReference type="ARBA" id="ARBA00023180"/>
    </source>
</evidence>
<dbReference type="GO" id="GO:1903659">
    <property type="term" value="P:regulation of complement-dependent cytotoxicity"/>
    <property type="evidence" value="ECO:0007669"/>
    <property type="project" value="UniProtKB-ARBA"/>
</dbReference>
<feature type="domain" description="Sushi" evidence="16">
    <location>
        <begin position="98"/>
        <end position="159"/>
    </location>
</feature>
<feature type="signal peptide" evidence="15">
    <location>
        <begin position="1"/>
        <end position="37"/>
    </location>
</feature>
<evidence type="ECO:0000256" key="12">
    <source>
        <dbReference type="ARBA" id="ARBA00078272"/>
    </source>
</evidence>
<evidence type="ECO:0000256" key="8">
    <source>
        <dbReference type="ARBA" id="ARBA00023157"/>
    </source>
</evidence>
<keyword evidence="17" id="KW-1185">Reference proteome</keyword>
<evidence type="ECO:0000256" key="6">
    <source>
        <dbReference type="ARBA" id="ARBA00022737"/>
    </source>
</evidence>
<dbReference type="FunFam" id="2.10.70.10:FF:000044">
    <property type="entry name" value="Complement component receptor type 1"/>
    <property type="match status" value="1"/>
</dbReference>